<dbReference type="InterPro" id="IPR011009">
    <property type="entry name" value="Kinase-like_dom_sf"/>
</dbReference>
<dbReference type="Pfam" id="PF00560">
    <property type="entry name" value="LRR_1"/>
    <property type="match status" value="4"/>
</dbReference>
<evidence type="ECO:0000256" key="1">
    <source>
        <dbReference type="ARBA" id="ARBA00004191"/>
    </source>
</evidence>
<dbReference type="GO" id="GO:0004672">
    <property type="term" value="F:protein kinase activity"/>
    <property type="evidence" value="ECO:0007669"/>
    <property type="project" value="InterPro"/>
</dbReference>
<keyword evidence="3" id="KW-0964">Secreted</keyword>
<evidence type="ECO:0000256" key="4">
    <source>
        <dbReference type="ARBA" id="ARBA00022614"/>
    </source>
</evidence>
<evidence type="ECO:0000256" key="9">
    <source>
        <dbReference type="ARBA" id="ARBA00023136"/>
    </source>
</evidence>
<evidence type="ECO:0000256" key="11">
    <source>
        <dbReference type="SAM" id="Phobius"/>
    </source>
</evidence>
<dbReference type="Gene3D" id="1.10.510.10">
    <property type="entry name" value="Transferase(Phosphotransferase) domain 1"/>
    <property type="match status" value="1"/>
</dbReference>
<keyword evidence="9 11" id="KW-0472">Membrane</keyword>
<evidence type="ECO:0000256" key="6">
    <source>
        <dbReference type="ARBA" id="ARBA00022729"/>
    </source>
</evidence>
<keyword evidence="6" id="KW-0732">Signal</keyword>
<keyword evidence="3" id="KW-0134">Cell wall</keyword>
<evidence type="ECO:0000313" key="14">
    <source>
        <dbReference type="Proteomes" id="UP000813462"/>
    </source>
</evidence>
<dbReference type="SUPFAM" id="SSF56112">
    <property type="entry name" value="Protein kinase-like (PK-like)"/>
    <property type="match status" value="1"/>
</dbReference>
<evidence type="ECO:0000256" key="2">
    <source>
        <dbReference type="ARBA" id="ARBA00004370"/>
    </source>
</evidence>
<gene>
    <name evidence="13" type="ORF">FEM48_Zijuj05G0167900</name>
</gene>
<comment type="caution">
    <text evidence="13">The sequence shown here is derived from an EMBL/GenBank/DDBJ whole genome shotgun (WGS) entry which is preliminary data.</text>
</comment>
<dbReference type="GO" id="GO:0005524">
    <property type="term" value="F:ATP binding"/>
    <property type="evidence" value="ECO:0007669"/>
    <property type="project" value="InterPro"/>
</dbReference>
<keyword evidence="7" id="KW-0677">Repeat</keyword>
<dbReference type="InterPro" id="IPR013210">
    <property type="entry name" value="LRR_N_plant-typ"/>
</dbReference>
<feature type="domain" description="Protein kinase" evidence="12">
    <location>
        <begin position="657"/>
        <end position="934"/>
    </location>
</feature>
<dbReference type="InterPro" id="IPR046959">
    <property type="entry name" value="PRK1-6/SRF4-like"/>
</dbReference>
<dbReference type="Pfam" id="PF07714">
    <property type="entry name" value="PK_Tyr_Ser-Thr"/>
    <property type="match status" value="1"/>
</dbReference>
<dbReference type="EMBL" id="JAEACU010000005">
    <property type="protein sequence ID" value="KAH7529281.1"/>
    <property type="molecule type" value="Genomic_DNA"/>
</dbReference>
<keyword evidence="4" id="KW-0433">Leucine-rich repeat</keyword>
<reference evidence="13" key="1">
    <citation type="journal article" date="2021" name="Front. Plant Sci.">
        <title>Chromosome-Scale Genome Assembly for Chinese Sour Jujube and Insights Into Its Genome Evolution and Domestication Signature.</title>
        <authorList>
            <person name="Shen L.-Y."/>
            <person name="Luo H."/>
            <person name="Wang X.-L."/>
            <person name="Wang X.-M."/>
            <person name="Qiu X.-J."/>
            <person name="Liu H."/>
            <person name="Zhou S.-S."/>
            <person name="Jia K.-H."/>
            <person name="Nie S."/>
            <person name="Bao Y.-T."/>
            <person name="Zhang R.-G."/>
            <person name="Yun Q.-Z."/>
            <person name="Chai Y.-H."/>
            <person name="Lu J.-Y."/>
            <person name="Li Y."/>
            <person name="Zhao S.-W."/>
            <person name="Mao J.-F."/>
            <person name="Jia S.-G."/>
            <person name="Mao Y.-M."/>
        </authorList>
    </citation>
    <scope>NUCLEOTIDE SEQUENCE</scope>
    <source>
        <strain evidence="13">AT0</strain>
        <tissue evidence="13">Leaf</tissue>
    </source>
</reference>
<evidence type="ECO:0000313" key="13">
    <source>
        <dbReference type="EMBL" id="KAH7529281.1"/>
    </source>
</evidence>
<evidence type="ECO:0000256" key="7">
    <source>
        <dbReference type="ARBA" id="ARBA00022737"/>
    </source>
</evidence>
<dbReference type="Pfam" id="PF08263">
    <property type="entry name" value="LRRNT_2"/>
    <property type="match status" value="3"/>
</dbReference>
<dbReference type="Gene3D" id="3.80.10.10">
    <property type="entry name" value="Ribonuclease Inhibitor"/>
    <property type="match status" value="2"/>
</dbReference>
<evidence type="ECO:0000256" key="8">
    <source>
        <dbReference type="ARBA" id="ARBA00022989"/>
    </source>
</evidence>
<sequence length="961" mass="108288">MLCNAVSVILIHLVVWSYLGMFGVIHGTLSDILCLRSTKESIEGPLNSLTSSWNFDHQQKVFSVNFLGLIVVPWLTRFGVAHNLLTGQVPDFITAKVRPESYANNAQLCRGPLEPCHYHEKKLDDSYKFGSWLQAIQLVMQVTSSSWHGNKKKRNKDDKYCNHLQTLKDKGITRLEKLVNKISFTELIKATDNSSIDNVIGREKIRTMYKATLPKWVKIVIGIAKRIGMFSVIHGTLSDILCLRSVKESIEDPLNNLTSSWNFDNQTEGFPCKFSGVDCWHFDESKVLALNLSNMGLRGKFPMGIQFCSSLVSLNLSNNAFSGTIPSNISKLIPYLTILDLSHNKFSGEIPSSFSNCSYLNVLRLNHNQIVGNLPLELGLLSRITSFSVARNMLTGQVPEFITAKFKPESYAHNARLCMFSVIHGTLSDILCLRSVKESIEDPLNSLTSSWNFDNQTEGFLCKFSGVDCWHFDESKVLALNLSSMGLRGKFPMGIQFCSSLVSLNLSNNAFSGSIPSNISRLIPYLTILDLSHNNFSGEIPSSFSNCSYLNVLRLNHNQIVGNLPLELGLLSRIRGFSVALTGQGQAMDKFLQLSSWLQAIQLVMQIISLSMVGNKKRNKANQWNLLKTLNGKEYTRLEKLVNKISFTELVNATDDFNVANVIGRGKMGTMYKATLPNGWFLAVKSIQNDSEQLESQFISELLALSRLRHENLIPLLGCCIEKNEKFLVYKYMSNGNLHDWLHPAEGDNRILDWPSRVKIAVGIAKGLAWLHHKCIFRVVHRNIATKSILLDRYFQPNISNFENSIISNHGGAMFLYPNDNDSGLLVNSGVWESDFVKKDVYNYGNVLFELITGRETVPSSFSTSIQKILQEWFDHLPSDSDSSILNDIIDKSLIGKGFSGEILQFLRIASDCVQPFPYQRPRMLEVYKRISSFGERYGIQSDPRILMQPNEKRLMTVNLR</sequence>
<dbReference type="PANTHER" id="PTHR48007:SF86">
    <property type="entry name" value="(WILD MALAYSIAN BANANA) HYPOTHETICAL PROTEIN"/>
    <property type="match status" value="1"/>
</dbReference>
<dbReference type="InterPro" id="IPR032675">
    <property type="entry name" value="LRR_dom_sf"/>
</dbReference>
<evidence type="ECO:0000256" key="5">
    <source>
        <dbReference type="ARBA" id="ARBA00022692"/>
    </source>
</evidence>
<protein>
    <recommendedName>
        <fullName evidence="12">Protein kinase domain-containing protein</fullName>
    </recommendedName>
</protein>
<accession>A0A978VFZ2</accession>
<keyword evidence="5 11" id="KW-0812">Transmembrane</keyword>
<feature type="transmembrane region" description="Helical" evidence="11">
    <location>
        <begin position="7"/>
        <end position="29"/>
    </location>
</feature>
<dbReference type="SUPFAM" id="SSF52047">
    <property type="entry name" value="RNI-like"/>
    <property type="match status" value="1"/>
</dbReference>
<proteinExistence type="inferred from homology"/>
<dbReference type="InterPro" id="IPR001245">
    <property type="entry name" value="Ser-Thr/Tyr_kinase_cat_dom"/>
</dbReference>
<dbReference type="InterPro" id="IPR000719">
    <property type="entry name" value="Prot_kinase_dom"/>
</dbReference>
<dbReference type="Proteomes" id="UP000813462">
    <property type="component" value="Unassembled WGS sequence"/>
</dbReference>
<name>A0A978VFZ2_ZIZJJ</name>
<evidence type="ECO:0000256" key="3">
    <source>
        <dbReference type="ARBA" id="ARBA00022512"/>
    </source>
</evidence>
<comment type="similarity">
    <text evidence="10">Belongs to the polygalacturonase-inhibiting protein family.</text>
</comment>
<comment type="subcellular location">
    <subcellularLocation>
        <location evidence="2">Membrane</location>
    </subcellularLocation>
    <subcellularLocation>
        <location evidence="1">Secreted</location>
        <location evidence="1">Cell wall</location>
    </subcellularLocation>
</comment>
<dbReference type="AlphaFoldDB" id="A0A978VFZ2"/>
<dbReference type="InterPro" id="IPR001611">
    <property type="entry name" value="Leu-rich_rpt"/>
</dbReference>
<keyword evidence="8 11" id="KW-1133">Transmembrane helix</keyword>
<dbReference type="Gene3D" id="3.30.200.20">
    <property type="entry name" value="Phosphorylase Kinase, domain 1"/>
    <property type="match status" value="2"/>
</dbReference>
<evidence type="ECO:0000259" key="12">
    <source>
        <dbReference type="PROSITE" id="PS50011"/>
    </source>
</evidence>
<dbReference type="PANTHER" id="PTHR48007">
    <property type="entry name" value="LEUCINE-RICH REPEAT RECEPTOR-LIKE PROTEIN KINASE PXC1"/>
    <property type="match status" value="1"/>
</dbReference>
<dbReference type="FunFam" id="3.80.10.10:FF:000400">
    <property type="entry name" value="Nuclear pore complex protein NUP107"/>
    <property type="match status" value="2"/>
</dbReference>
<dbReference type="PROSITE" id="PS50011">
    <property type="entry name" value="PROTEIN_KINASE_DOM"/>
    <property type="match status" value="1"/>
</dbReference>
<organism evidence="13 14">
    <name type="scientific">Ziziphus jujuba var. spinosa</name>
    <dbReference type="NCBI Taxonomy" id="714518"/>
    <lineage>
        <taxon>Eukaryota</taxon>
        <taxon>Viridiplantae</taxon>
        <taxon>Streptophyta</taxon>
        <taxon>Embryophyta</taxon>
        <taxon>Tracheophyta</taxon>
        <taxon>Spermatophyta</taxon>
        <taxon>Magnoliopsida</taxon>
        <taxon>eudicotyledons</taxon>
        <taxon>Gunneridae</taxon>
        <taxon>Pentapetalae</taxon>
        <taxon>rosids</taxon>
        <taxon>fabids</taxon>
        <taxon>Rosales</taxon>
        <taxon>Rhamnaceae</taxon>
        <taxon>Paliureae</taxon>
        <taxon>Ziziphus</taxon>
    </lineage>
</organism>
<dbReference type="GO" id="GO:0016020">
    <property type="term" value="C:membrane"/>
    <property type="evidence" value="ECO:0007669"/>
    <property type="project" value="UniProtKB-SubCell"/>
</dbReference>
<evidence type="ECO:0000256" key="10">
    <source>
        <dbReference type="ARBA" id="ARBA00038043"/>
    </source>
</evidence>